<evidence type="ECO:0000313" key="8">
    <source>
        <dbReference type="EMBL" id="GCB61930.1"/>
    </source>
</evidence>
<evidence type="ECO:0000259" key="7">
    <source>
        <dbReference type="Pfam" id="PF08609"/>
    </source>
</evidence>
<keyword evidence="9" id="KW-1185">Reference proteome</keyword>
<sequence>MAEGGSERNRHHPNNLQGLLRLAVEAGSVGDTAPELHPMPEDRRQWLQDALSDVFNGQLDEVKQIKDCLQILNETSESDLNEDGRRSNALDTVADLCENLDNARDFCKLSGMQMVVEQFLECPDPELRWRTAHLIGTCSQNNPFVQEHVLNLGMMPKLLELLNGDSSDMVRIKALFAVSCLVREQEAGLLEFVDHDGFSVLMRAMQSGIEKLKVKAAFLLQNLLISNPEHKDVLCSMGMVQQLVSLIQTEHDPFHEHVLGALCSLVTDFPRGVRQCQERQLGLEDILIERSRMLKDQEEFQEELEFCEQLLRICFSQPEENGMDR</sequence>
<evidence type="ECO:0000256" key="4">
    <source>
        <dbReference type="ARBA" id="ARBA00069271"/>
    </source>
</evidence>
<name>A0A401NM43_SCYTO</name>
<dbReference type="InterPro" id="IPR000225">
    <property type="entry name" value="Armadillo"/>
</dbReference>
<dbReference type="InterPro" id="IPR016024">
    <property type="entry name" value="ARM-type_fold"/>
</dbReference>
<dbReference type="SUPFAM" id="SSF48371">
    <property type="entry name" value="ARM repeat"/>
    <property type="match status" value="1"/>
</dbReference>
<dbReference type="InterPro" id="IPR013918">
    <property type="entry name" value="Nucleotide_exch_fac_Fes1"/>
</dbReference>
<dbReference type="Gene3D" id="1.25.10.10">
    <property type="entry name" value="Leucine-rich Repeat Variant"/>
    <property type="match status" value="1"/>
</dbReference>
<comment type="subunit">
    <text evidence="3">Interacts with the ATP-binding domain of HSPA1A. Detected in a ternary complex containing STUB1, HSPA1A and HSPBP1. Interacts with PGLYRP1; this interaction blocks the cytotoxic activity of the PGLYRP1-HSPA1A complex.</text>
</comment>
<dbReference type="FunFam" id="1.25.10.10:FF:000178">
    <property type="entry name" value="hsp70-binding protein 1 isoform X1"/>
    <property type="match status" value="1"/>
</dbReference>
<keyword evidence="2" id="KW-0677">Repeat</keyword>
<dbReference type="STRING" id="75743.A0A401NM43"/>
<evidence type="ECO:0000256" key="1">
    <source>
        <dbReference type="ARBA" id="ARBA00022553"/>
    </source>
</evidence>
<gene>
    <name evidence="8" type="ORF">scyTo_0014413</name>
</gene>
<proteinExistence type="predicted"/>
<comment type="caution">
    <text evidence="8">The sequence shown here is derived from an EMBL/GenBank/DDBJ whole genome shotgun (WGS) entry which is preliminary data.</text>
</comment>
<dbReference type="InterPro" id="IPR050693">
    <property type="entry name" value="Hsp70_NEF-Inhibitors"/>
</dbReference>
<dbReference type="OMA" id="VRHHEPC"/>
<protein>
    <recommendedName>
        <fullName evidence="4">Hsp70-binding protein 1</fullName>
    </recommendedName>
    <alternativeName>
        <fullName evidence="5">Heat shock protein-binding protein 1</fullName>
    </alternativeName>
    <alternativeName>
        <fullName evidence="6">Hsp70-interacting protein 1</fullName>
    </alternativeName>
</protein>
<accession>A0A401NM43</accession>
<dbReference type="Proteomes" id="UP000288216">
    <property type="component" value="Unassembled WGS sequence"/>
</dbReference>
<keyword evidence="1" id="KW-0597">Phosphoprotein</keyword>
<dbReference type="PANTHER" id="PTHR19316">
    <property type="entry name" value="PROTEIN FOLDING REGULATOR"/>
    <property type="match status" value="1"/>
</dbReference>
<evidence type="ECO:0000256" key="3">
    <source>
        <dbReference type="ARBA" id="ARBA00064806"/>
    </source>
</evidence>
<evidence type="ECO:0000256" key="5">
    <source>
        <dbReference type="ARBA" id="ARBA00075420"/>
    </source>
</evidence>
<dbReference type="PANTHER" id="PTHR19316:SF18">
    <property type="entry name" value="HSP70-BINDING PROTEIN 1"/>
    <property type="match status" value="1"/>
</dbReference>
<dbReference type="InterPro" id="IPR011989">
    <property type="entry name" value="ARM-like"/>
</dbReference>
<dbReference type="GO" id="GO:0000774">
    <property type="term" value="F:adenyl-nucleotide exchange factor activity"/>
    <property type="evidence" value="ECO:0007669"/>
    <property type="project" value="TreeGrafter"/>
</dbReference>
<dbReference type="Pfam" id="PF08609">
    <property type="entry name" value="Fes1"/>
    <property type="match status" value="1"/>
</dbReference>
<evidence type="ECO:0000256" key="6">
    <source>
        <dbReference type="ARBA" id="ARBA00081319"/>
    </source>
</evidence>
<dbReference type="SMART" id="SM00185">
    <property type="entry name" value="ARM"/>
    <property type="match status" value="4"/>
</dbReference>
<dbReference type="AlphaFoldDB" id="A0A401NM43"/>
<dbReference type="OrthoDB" id="10250458at2759"/>
<feature type="domain" description="Nucleotide exchange factor Fes1" evidence="7">
    <location>
        <begin position="16"/>
        <end position="105"/>
    </location>
</feature>
<evidence type="ECO:0000256" key="2">
    <source>
        <dbReference type="ARBA" id="ARBA00022737"/>
    </source>
</evidence>
<dbReference type="EMBL" id="BFAA01007723">
    <property type="protein sequence ID" value="GCB61930.1"/>
    <property type="molecule type" value="Genomic_DNA"/>
</dbReference>
<evidence type="ECO:0000313" key="9">
    <source>
        <dbReference type="Proteomes" id="UP000288216"/>
    </source>
</evidence>
<organism evidence="8 9">
    <name type="scientific">Scyliorhinus torazame</name>
    <name type="common">Cloudy catshark</name>
    <name type="synonym">Catulus torazame</name>
    <dbReference type="NCBI Taxonomy" id="75743"/>
    <lineage>
        <taxon>Eukaryota</taxon>
        <taxon>Metazoa</taxon>
        <taxon>Chordata</taxon>
        <taxon>Craniata</taxon>
        <taxon>Vertebrata</taxon>
        <taxon>Chondrichthyes</taxon>
        <taxon>Elasmobranchii</taxon>
        <taxon>Galeomorphii</taxon>
        <taxon>Galeoidea</taxon>
        <taxon>Carcharhiniformes</taxon>
        <taxon>Scyliorhinidae</taxon>
        <taxon>Scyliorhinus</taxon>
    </lineage>
</organism>
<reference evidence="8 9" key="1">
    <citation type="journal article" date="2018" name="Nat. Ecol. Evol.">
        <title>Shark genomes provide insights into elasmobranch evolution and the origin of vertebrates.</title>
        <authorList>
            <person name="Hara Y"/>
            <person name="Yamaguchi K"/>
            <person name="Onimaru K"/>
            <person name="Kadota M"/>
            <person name="Koyanagi M"/>
            <person name="Keeley SD"/>
            <person name="Tatsumi K"/>
            <person name="Tanaka K"/>
            <person name="Motone F"/>
            <person name="Kageyama Y"/>
            <person name="Nozu R"/>
            <person name="Adachi N"/>
            <person name="Nishimura O"/>
            <person name="Nakagawa R"/>
            <person name="Tanegashima C"/>
            <person name="Kiyatake I"/>
            <person name="Matsumoto R"/>
            <person name="Murakumo K"/>
            <person name="Nishida K"/>
            <person name="Terakita A"/>
            <person name="Kuratani S"/>
            <person name="Sato K"/>
            <person name="Hyodo S Kuraku.S."/>
        </authorList>
    </citation>
    <scope>NUCLEOTIDE SEQUENCE [LARGE SCALE GENOMIC DNA]</scope>
</reference>
<dbReference type="GO" id="GO:0005783">
    <property type="term" value="C:endoplasmic reticulum"/>
    <property type="evidence" value="ECO:0007669"/>
    <property type="project" value="TreeGrafter"/>
</dbReference>